<accession>A0A0H2KYL4</accession>
<evidence type="ECO:0000313" key="3">
    <source>
        <dbReference type="Proteomes" id="UP000035265"/>
    </source>
</evidence>
<reference evidence="2 3" key="1">
    <citation type="submission" date="2014-05" db="EMBL/GenBank/DDBJ databases">
        <title>Cellulosimicrobium funkei U11 genome.</title>
        <authorList>
            <person name="Hu C."/>
            <person name="Gong Y."/>
            <person name="Wan W."/>
            <person name="Jiang M."/>
        </authorList>
    </citation>
    <scope>NUCLEOTIDE SEQUENCE [LARGE SCALE GENOMIC DNA]</scope>
    <source>
        <strain evidence="2 3">U11</strain>
    </source>
</reference>
<dbReference type="SUPFAM" id="SSF117396">
    <property type="entry name" value="TM1631-like"/>
    <property type="match status" value="1"/>
</dbReference>
<dbReference type="EMBL" id="JNBQ01000049">
    <property type="protein sequence ID" value="KLN33027.1"/>
    <property type="molecule type" value="Genomic_DNA"/>
</dbReference>
<evidence type="ECO:0008006" key="4">
    <source>
        <dbReference type="Google" id="ProtNLM"/>
    </source>
</evidence>
<dbReference type="Pfam" id="PF01904">
    <property type="entry name" value="DUF72"/>
    <property type="match status" value="1"/>
</dbReference>
<dbReference type="PANTHER" id="PTHR30348:SF4">
    <property type="entry name" value="DUF72 DOMAIN-CONTAINING PROTEIN"/>
    <property type="match status" value="1"/>
</dbReference>
<feature type="region of interest" description="Disordered" evidence="1">
    <location>
        <begin position="279"/>
        <end position="305"/>
    </location>
</feature>
<dbReference type="Proteomes" id="UP000035265">
    <property type="component" value="Unassembled WGS sequence"/>
</dbReference>
<comment type="caution">
    <text evidence="2">The sequence shown here is derived from an EMBL/GenBank/DDBJ whole genome shotgun (WGS) entry which is preliminary data.</text>
</comment>
<name>A0A0H2KYL4_9MICO</name>
<dbReference type="PATRIC" id="fig|264251.5.peg.4008"/>
<dbReference type="InterPro" id="IPR036520">
    <property type="entry name" value="UPF0759_sf"/>
</dbReference>
<gene>
    <name evidence="2" type="ORF">FB00_19780</name>
</gene>
<dbReference type="STRING" id="264251.FB00_19780"/>
<evidence type="ECO:0000313" key="2">
    <source>
        <dbReference type="EMBL" id="KLN33027.1"/>
    </source>
</evidence>
<sequence length="305" mass="33966">MDLVPTVRIGLSGWRYADWRGPFYPPGLPQRRELEHVASVFPAVELNGSFYSLQRPSSFVAWREQTPEGFTFAVKGPRFVTHMKRLRDVRTPLANFFASGVLALGDRLGPVLWQLPARTTFDAALLDEFLALLPRTTAEAARLAGDHDDRLRAPAWTDVDADRPLVHALEPRHESFASAEALDLLRRHRVAFAISDGAGHWPLVEAVTSDLVYVRLHGDEELYTSGYRPRVLDAWAERVRTWCEAGHDVEVYLDNDVHAHAPADALALMTRLPDLALAGPGPAVEPAPRRRRAARPERGAGTAPR</sequence>
<dbReference type="AlphaFoldDB" id="A0A0H2KYL4"/>
<organism evidence="2 3">
    <name type="scientific">Cellulosimicrobium funkei</name>
    <dbReference type="NCBI Taxonomy" id="264251"/>
    <lineage>
        <taxon>Bacteria</taxon>
        <taxon>Bacillati</taxon>
        <taxon>Actinomycetota</taxon>
        <taxon>Actinomycetes</taxon>
        <taxon>Micrococcales</taxon>
        <taxon>Promicromonosporaceae</taxon>
        <taxon>Cellulosimicrobium</taxon>
    </lineage>
</organism>
<protein>
    <recommendedName>
        <fullName evidence="4">DUF72 domain-containing protein</fullName>
    </recommendedName>
</protein>
<proteinExistence type="predicted"/>
<dbReference type="PANTHER" id="PTHR30348">
    <property type="entry name" value="UNCHARACTERIZED PROTEIN YECE"/>
    <property type="match status" value="1"/>
</dbReference>
<dbReference type="Gene3D" id="3.20.20.410">
    <property type="entry name" value="Protein of unknown function UPF0759"/>
    <property type="match status" value="1"/>
</dbReference>
<keyword evidence="3" id="KW-1185">Reference proteome</keyword>
<dbReference type="InterPro" id="IPR002763">
    <property type="entry name" value="DUF72"/>
</dbReference>
<evidence type="ECO:0000256" key="1">
    <source>
        <dbReference type="SAM" id="MobiDB-lite"/>
    </source>
</evidence>